<evidence type="ECO:0000313" key="2">
    <source>
        <dbReference type="EMBL" id="EDM79383.1"/>
    </source>
</evidence>
<dbReference type="RefSeq" id="WP_006971509.1">
    <property type="nucleotide sequence ID" value="NZ_ABCS01000020.1"/>
</dbReference>
<evidence type="ECO:0000313" key="3">
    <source>
        <dbReference type="Proteomes" id="UP000005801"/>
    </source>
</evidence>
<protein>
    <recommendedName>
        <fullName evidence="4">Lipoprotein</fullName>
    </recommendedName>
</protein>
<name>A6G460_9BACT</name>
<dbReference type="InterPro" id="IPR011044">
    <property type="entry name" value="Quino_amine_DH_bsu"/>
</dbReference>
<dbReference type="PROSITE" id="PS51257">
    <property type="entry name" value="PROKAR_LIPOPROTEIN"/>
    <property type="match status" value="1"/>
</dbReference>
<dbReference type="STRING" id="391625.PPSIR1_02481"/>
<keyword evidence="1" id="KW-0732">Signal</keyword>
<evidence type="ECO:0008006" key="4">
    <source>
        <dbReference type="Google" id="ProtNLM"/>
    </source>
</evidence>
<evidence type="ECO:0000256" key="1">
    <source>
        <dbReference type="SAM" id="SignalP"/>
    </source>
</evidence>
<dbReference type="AlphaFoldDB" id="A6G460"/>
<proteinExistence type="predicted"/>
<keyword evidence="3" id="KW-1185">Reference proteome</keyword>
<reference evidence="2 3" key="1">
    <citation type="submission" date="2007-06" db="EMBL/GenBank/DDBJ databases">
        <authorList>
            <person name="Shimkets L."/>
            <person name="Ferriera S."/>
            <person name="Johnson J."/>
            <person name="Kravitz S."/>
            <person name="Beeson K."/>
            <person name="Sutton G."/>
            <person name="Rogers Y.-H."/>
            <person name="Friedman R."/>
            <person name="Frazier M."/>
            <person name="Venter J.C."/>
        </authorList>
    </citation>
    <scope>NUCLEOTIDE SEQUENCE [LARGE SCALE GENOMIC DNA]</scope>
    <source>
        <strain evidence="2 3">SIR-1</strain>
    </source>
</reference>
<feature type="signal peptide" evidence="1">
    <location>
        <begin position="1"/>
        <end position="31"/>
    </location>
</feature>
<dbReference type="EMBL" id="ABCS01000020">
    <property type="protein sequence ID" value="EDM79383.1"/>
    <property type="molecule type" value="Genomic_DNA"/>
</dbReference>
<gene>
    <name evidence="2" type="ORF">PPSIR1_02481</name>
</gene>
<dbReference type="Proteomes" id="UP000005801">
    <property type="component" value="Unassembled WGS sequence"/>
</dbReference>
<feature type="chain" id="PRO_5002695099" description="Lipoprotein" evidence="1">
    <location>
        <begin position="32"/>
        <end position="545"/>
    </location>
</feature>
<dbReference type="SUPFAM" id="SSF50969">
    <property type="entry name" value="YVTN repeat-like/Quinoprotein amine dehydrogenase"/>
    <property type="match status" value="1"/>
</dbReference>
<sequence length="545" mass="57584">MTRLRSLRASAWPLGVTALAASWLLSGGCVGAEEAAEVEARVGLLCPEVEAPGFGVDITPENWPMASMELAPCGQVILERATLEGEPAGIELVRLDGSREELGDIEALRFSPHGDRARWLDGFGRFVLRELEGEGRSRVYEDSVSQSGWVGTRAGGSLSRPWVCVARNEGDFIEVFDFDEVVSFEVGSCDAGGEVRSSTVVPRMLTRDRDGNLVRLDADSGESTVLVPGSEIPEDANIWMDPLGTVASFMAPAEPGGSITRRRVYDGGGQLVAEYPLPASVLAVGVGERRIAIVVTESQAVAFVEVEGELRVYPIHTGESLGISTSRTAEGGTVVLAFTDGTIVAMPDADPERLEVIGEHIGPPTDLLVSPEGEWVAWKNTGGCLAPPDCSNRKVFVERWSVGGGRAPTLVTAAGNPEAIVIRSLFDDGALLLRGALVAEDGSLGETFEQILSAGGEVVEAFPADFGTVGNLRGFWGRSADGRLLVRTQATPSTLDLSLLGSDGSLERIGDAQELWSAAVDGGGQRAISVSEGEARWGQLPVSVD</sequence>
<dbReference type="OrthoDB" id="9758793at2"/>
<comment type="caution">
    <text evidence="2">The sequence shown here is derived from an EMBL/GenBank/DDBJ whole genome shotgun (WGS) entry which is preliminary data.</text>
</comment>
<organism evidence="2 3">
    <name type="scientific">Plesiocystis pacifica SIR-1</name>
    <dbReference type="NCBI Taxonomy" id="391625"/>
    <lineage>
        <taxon>Bacteria</taxon>
        <taxon>Pseudomonadati</taxon>
        <taxon>Myxococcota</taxon>
        <taxon>Polyangia</taxon>
        <taxon>Nannocystales</taxon>
        <taxon>Nannocystaceae</taxon>
        <taxon>Plesiocystis</taxon>
    </lineage>
</organism>
<accession>A6G460</accession>